<proteinExistence type="predicted"/>
<dbReference type="RefSeq" id="WP_152886870.1">
    <property type="nucleotide sequence ID" value="NZ_WHJC01000004.1"/>
</dbReference>
<sequence length="172" mass="20124">MNIGMVREKLLQKGFNTMNNIYNTNIGNILVDASMEAWCKDNRVIILKDYINKFHFNSWSELDKTKIVSILKLLSSREKNNLYFIINLSTNLINDISILEQINKLEKDDKICKKYVVVNDEDIERIPFLSDSNINSPQMLDYESKFKQKLKEIGGISENSIEISIKYFEDEE</sequence>
<gene>
    <name evidence="1" type="ORF">GBZ86_00930</name>
</gene>
<accession>A0A6I1MGN4</accession>
<dbReference type="InterPro" id="IPR046905">
    <property type="entry name" value="ABC-3C_MC1"/>
</dbReference>
<comment type="caution">
    <text evidence="1">The sequence shown here is derived from an EMBL/GenBank/DDBJ whole genome shotgun (WGS) entry which is preliminary data.</text>
</comment>
<name>A0A6I1MGN4_9CLOT</name>
<reference evidence="1 2" key="1">
    <citation type="submission" date="2019-10" db="EMBL/GenBank/DDBJ databases">
        <title>The Genome Sequence of Clostridium tarantellae Isolated from Fish Brain.</title>
        <authorList>
            <person name="Bano L."/>
            <person name="Kiel M."/>
            <person name="Sales G."/>
            <person name="Doxey A.C."/>
            <person name="Mansfield M.J."/>
            <person name="Schiavone M."/>
            <person name="Rossetto O."/>
            <person name="Pirazzini M."/>
            <person name="Dobrindt U."/>
            <person name="Montecucco C."/>
        </authorList>
    </citation>
    <scope>NUCLEOTIDE SEQUENCE [LARGE SCALE GENOMIC DNA]</scope>
    <source>
        <strain evidence="1 2">DSM 3997</strain>
    </source>
</reference>
<keyword evidence="2" id="KW-1185">Reference proteome</keyword>
<dbReference type="Proteomes" id="UP000430345">
    <property type="component" value="Unassembled WGS sequence"/>
</dbReference>
<dbReference type="Pfam" id="PF20289">
    <property type="entry name" value="MComp1"/>
    <property type="match status" value="1"/>
</dbReference>
<dbReference type="AlphaFoldDB" id="A0A6I1MGN4"/>
<dbReference type="OrthoDB" id="3010199at2"/>
<organism evidence="1 2">
    <name type="scientific">Clostridium tarantellae</name>
    <dbReference type="NCBI Taxonomy" id="39493"/>
    <lineage>
        <taxon>Bacteria</taxon>
        <taxon>Bacillati</taxon>
        <taxon>Bacillota</taxon>
        <taxon>Clostridia</taxon>
        <taxon>Eubacteriales</taxon>
        <taxon>Clostridiaceae</taxon>
        <taxon>Clostridium</taxon>
    </lineage>
</organism>
<protein>
    <submittedName>
        <fullName evidence="1">Uncharacterized protein</fullName>
    </submittedName>
</protein>
<dbReference type="EMBL" id="WHJC01000004">
    <property type="protein sequence ID" value="MPQ42330.1"/>
    <property type="molecule type" value="Genomic_DNA"/>
</dbReference>
<evidence type="ECO:0000313" key="2">
    <source>
        <dbReference type="Proteomes" id="UP000430345"/>
    </source>
</evidence>
<evidence type="ECO:0000313" key="1">
    <source>
        <dbReference type="EMBL" id="MPQ42330.1"/>
    </source>
</evidence>